<keyword evidence="1" id="KW-0235">DNA replication</keyword>
<evidence type="ECO:0000256" key="1">
    <source>
        <dbReference type="HAMAP-Rule" id="MF_04163"/>
    </source>
</evidence>
<keyword evidence="3" id="KW-1185">Reference proteome</keyword>
<dbReference type="GO" id="GO:0039693">
    <property type="term" value="P:viral DNA genome replication"/>
    <property type="evidence" value="ECO:0007669"/>
    <property type="project" value="UniProtKB-UniRule"/>
</dbReference>
<comment type="function">
    <text evidence="1">Forms the sliding-clamp-loader together with the small subunit. The clamp loader holds the clamp in an open conformation and places it onto the DNA.</text>
</comment>
<gene>
    <name evidence="2" type="primary">33</name>
    <name evidence="2" type="ORF">DET7_33</name>
</gene>
<sequence>MAAPSLFDYLGALNSTKENLLMTEDPEIRKAFDPFMTRRGLAQSKDTLVVAEQMNRFHAITPWMQWNLAFHSIPAKRRYDKWSKKGAMDPDVKLISEYYYISPEKASEYVRFLPKEVLAEIKAKVERSNSNEKAKPRKAK</sequence>
<comment type="subunit">
    <text evidence="1">The sliding-clamp-loader consists of 4 large subunits and 1 small subunit. Interacts with the sliding clamp; this interaction allows the sliding-clamp-loader to open the sliding clamp. Part of the replicase complex that includes the DNA polymerase, the polymerase clamp, the clamp loader complex, the single-stranded DNA binding protein, the primase, the helicase and the helicase assembly factor.</text>
</comment>
<proteinExistence type="inferred from homology"/>
<reference evidence="2 3" key="1">
    <citation type="journal article" date="2015" name="Genome Announc.">
        <title>Genome Sequence of Salmonella enterica Phage Det7.</title>
        <authorList>
            <person name="Casjens S.R."/>
            <person name="Jacobs-Sera D."/>
            <person name="Hatfull G.F."/>
            <person name="Hendrix R.W."/>
        </authorList>
    </citation>
    <scope>NUCLEOTIDE SEQUENCE [LARGE SCALE GENOMIC DNA]</scope>
</reference>
<keyword evidence="1" id="KW-0238">DNA-binding</keyword>
<name>A0A0C5PV03_9CAUD</name>
<dbReference type="GO" id="GO:0006260">
    <property type="term" value="P:DNA replication"/>
    <property type="evidence" value="ECO:0007669"/>
    <property type="project" value="InterPro"/>
</dbReference>
<keyword evidence="1" id="KW-1194">Viral DNA replication</keyword>
<dbReference type="RefSeq" id="YP_009140210.1">
    <property type="nucleotide sequence ID" value="NC_027119.1"/>
</dbReference>
<evidence type="ECO:0000313" key="3">
    <source>
        <dbReference type="Proteomes" id="UP000032405"/>
    </source>
</evidence>
<dbReference type="EMBL" id="KP797973">
    <property type="protein sequence ID" value="AJQ20852.1"/>
    <property type="molecule type" value="Genomic_DNA"/>
</dbReference>
<accession>A0A0C5PV03</accession>
<protein>
    <recommendedName>
        <fullName evidence="1">Sliding-clamp-loader small subunit</fullName>
    </recommendedName>
    <alternativeName>
        <fullName evidence="1">Clamp loader gp62 subunit</fullName>
    </alternativeName>
</protein>
<comment type="similarity">
    <text evidence="1">Belongs to the Tevenvirinae sliding-clamp-loader small subunit family.</text>
</comment>
<dbReference type="Proteomes" id="UP000032405">
    <property type="component" value="Segment"/>
</dbReference>
<dbReference type="GO" id="GO:0003677">
    <property type="term" value="F:DNA binding"/>
    <property type="evidence" value="ECO:0007669"/>
    <property type="project" value="UniProtKB-UniRule"/>
</dbReference>
<organism evidence="2 3">
    <name type="scientific">Salmonella phage Det7</name>
    <dbReference type="NCBI Taxonomy" id="454798"/>
    <lineage>
        <taxon>Viruses</taxon>
        <taxon>Duplodnaviria</taxon>
        <taxon>Heunggongvirae</taxon>
        <taxon>Uroviricota</taxon>
        <taxon>Caudoviricetes</taxon>
        <taxon>Pantevenvirales</taxon>
        <taxon>Ackermannviridae</taxon>
        <taxon>Cvivirinae</taxon>
        <taxon>Kuttervirus</taxon>
        <taxon>Kuttervirus Det7</taxon>
    </lineage>
</organism>
<dbReference type="Gene3D" id="1.20.272.50">
    <property type="entry name" value="Bacteriophage clamp loader A subunit, A' domain"/>
    <property type="match status" value="1"/>
</dbReference>
<dbReference type="GO" id="GO:0003689">
    <property type="term" value="F:DNA clamp loader activity"/>
    <property type="evidence" value="ECO:0007669"/>
    <property type="project" value="UniProtKB-UniRule"/>
</dbReference>
<dbReference type="KEGG" id="vg:24366578"/>
<dbReference type="InterPro" id="IPR031868">
    <property type="entry name" value="Phage_clamp_gp62"/>
</dbReference>
<dbReference type="GeneID" id="24366578"/>
<dbReference type="HAMAP" id="MF_04163">
    <property type="entry name" value="T4_Clamp_Loader_S"/>
    <property type="match status" value="1"/>
</dbReference>
<dbReference type="Pfam" id="PF16790">
    <property type="entry name" value="Phage_clamp_A"/>
    <property type="match status" value="1"/>
</dbReference>
<evidence type="ECO:0000313" key="2">
    <source>
        <dbReference type="EMBL" id="AJQ20852.1"/>
    </source>
</evidence>